<evidence type="ECO:0000259" key="6">
    <source>
        <dbReference type="Pfam" id="PF04357"/>
    </source>
</evidence>
<evidence type="ECO:0000256" key="1">
    <source>
        <dbReference type="ARBA" id="ARBA00004167"/>
    </source>
</evidence>
<dbReference type="PANTHER" id="PTHR36985:SF1">
    <property type="entry name" value="TRANSLOCATION AND ASSEMBLY MODULE SUBUNIT TAMB"/>
    <property type="match status" value="1"/>
</dbReference>
<dbReference type="Pfam" id="PF04357">
    <property type="entry name" value="TamB"/>
    <property type="match status" value="1"/>
</dbReference>
<keyword evidence="2 5" id="KW-0812">Transmembrane</keyword>
<feature type="transmembrane region" description="Helical" evidence="5">
    <location>
        <begin position="7"/>
        <end position="28"/>
    </location>
</feature>
<gene>
    <name evidence="7" type="ORF">SAMN02745202_00867</name>
</gene>
<evidence type="ECO:0000256" key="2">
    <source>
        <dbReference type="ARBA" id="ARBA00022692"/>
    </source>
</evidence>
<accession>A0A1T4MVV8</accession>
<proteinExistence type="predicted"/>
<keyword evidence="3 5" id="KW-1133">Transmembrane helix</keyword>
<dbReference type="RefSeq" id="WP_025070834.1">
    <property type="nucleotide sequence ID" value="NZ_FUXK01000008.1"/>
</dbReference>
<evidence type="ECO:0000313" key="7">
    <source>
        <dbReference type="EMBL" id="SJZ71250.1"/>
    </source>
</evidence>
<dbReference type="InterPro" id="IPR007452">
    <property type="entry name" value="TamB_C"/>
</dbReference>
<sequence length="1541" mass="171541">MRKKIKWAAIAVATPIVVFCLLAALFYFPPFQNWAVRQAAAYASEKTGMQVTVGYVRLAFPLDLRLEQVQALQPNDSLPQVRDTVLMARSVVANVALWPLFDKQVDVSELALHDVTLNTVHFIRQARVQGHFDRLVVRARGIDLARQNVVVNAALLKGAKVDVALNDTAKEDTAKSRNFWKIKVYNLRILQSDVLVHMPGDSMRVGVQLGEVTARGGDFDLDKARYAVQRFDWRGGQLSYLRPYAPSVKGFDYQHVRLMSVGLGIDSLSFAAPHLSLSVRHAAFREQSGLQVTQLRGHVQLDGEQLRLPDLWLKLGASQLQAQLAFPFNTFAAQQPGRMMLKGEGAISKRDLQPFAAYFPKHVWRAVPPQPLHFVLDVVGNLRHVALRRLSIRMLPHFALQTSGQLYHVDAPEKLRADVRLKLNTYQLNSLLVKFNPRLARNVSLPNGMVLQGNVSVRASRYASHFTLRSGLGSLRGNVAFDVRRQAYRANLMALRFPVQDFVRQKGLHAFTGDVVAVGAGFDMLSPRTHLKAKAHVVDFRYDRYRLNRLAADVVLEKGRAHAVLNSQNALAKGRVQLDALVTPRDFKGTVSADLAAVDLYHLGFFKTPFSTSLCAHVDITSNFKNRHLVQGVVSDITLVDNQKIYRPGDISLDIRSLPSSTHAVMNSGDFRLALDGQSHYEQLLAQAQGVVGELQRQFKKRIISQVALRERLPNATLVLQTGQDNFFVHLLNKYGYQFARANINMVSSRETGLNGDVHIDSLIVNSMQFDTAKVHFQSDHDEFTYHAEVINNKHNPQYVFRGVVDGQLNARGTFIRPRVYDAQNRLGIDVSLNAEMEPHGLRFSLQHGAPVLGYKTFAVNDSNYVFLGNDQRVSANLKLQSKDGMGVQVYTNDDNHDVLQDLTVSLQNFNLHGLLSVLPYAPDVSGIMNGDYHIIQTKHELSVSSDMTIDKLVYQHCAMGDIGAEFVYMPSDDGTHSIDGTLTQNGREIATLSGSYHARGGGALDAQCNLERLPLSIVNGFIPKQIVGFKGFAEGRVSVKGTLNKPKVQGEVYLDSAYLVSQPYGVELRFDNDPVTITNSRLLLENFQMYAHNDSPLVMAGYVDFSNPSNMNMNVRMQASNFLVIDAKESAQSEAYGKAFVNIIGSLSGPLDNLSMRGKVDVLGASDLIYVLRDSPISTDDKLEGLVKFTDFTDNKAQVVKRPELNGFNMDVVLGVDEAAHVLCALNSDKSNYLDLTGGGTLRMQYNAVDNLRLRGRYTLNNGEMKYSLPVIPLKTFTIHDGSYVEFNGDPMNPRLNITATEAMKATVSSSGGVGRSVDFDCGVKLTKTLKDMGLAFIIDAPEDLEVQNQLNTMGTEARGKVAVTMLTTGMYLVDGNTRGFSMNSALSSFLQSQINGIAGNALRTLDLSFGMDNTTDATGRQHTDYSFKFAKRFWNNRLRIIVGGKVSTGSDAPNQNENIFSNVSFEYRLNEASTQYLRLFYDRDSYDWLEGNTGIYGAGFIWRRKLSHFSDLLRFKEPKEEIPALQNQLKQNEKGKNEK</sequence>
<dbReference type="Proteomes" id="UP000190065">
    <property type="component" value="Unassembled WGS sequence"/>
</dbReference>
<evidence type="ECO:0000256" key="5">
    <source>
        <dbReference type="SAM" id="Phobius"/>
    </source>
</evidence>
<keyword evidence="4 5" id="KW-0472">Membrane</keyword>
<evidence type="ECO:0000256" key="4">
    <source>
        <dbReference type="ARBA" id="ARBA00023136"/>
    </source>
</evidence>
<dbReference type="PANTHER" id="PTHR36985">
    <property type="entry name" value="TRANSLOCATION AND ASSEMBLY MODULE SUBUNIT TAMB"/>
    <property type="match status" value="1"/>
</dbReference>
<dbReference type="EMBL" id="FUXK01000008">
    <property type="protein sequence ID" value="SJZ71250.1"/>
    <property type="molecule type" value="Genomic_DNA"/>
</dbReference>
<evidence type="ECO:0000313" key="8">
    <source>
        <dbReference type="Proteomes" id="UP000190065"/>
    </source>
</evidence>
<organism evidence="7 8">
    <name type="scientific">Segatella oulorum</name>
    <dbReference type="NCBI Taxonomy" id="28136"/>
    <lineage>
        <taxon>Bacteria</taxon>
        <taxon>Pseudomonadati</taxon>
        <taxon>Bacteroidota</taxon>
        <taxon>Bacteroidia</taxon>
        <taxon>Bacteroidales</taxon>
        <taxon>Prevotellaceae</taxon>
        <taxon>Segatella</taxon>
    </lineage>
</organism>
<dbReference type="GO" id="GO:0005886">
    <property type="term" value="C:plasma membrane"/>
    <property type="evidence" value="ECO:0007669"/>
    <property type="project" value="InterPro"/>
</dbReference>
<comment type="subcellular location">
    <subcellularLocation>
        <location evidence="1">Membrane</location>
        <topology evidence="1">Single-pass membrane protein</topology>
    </subcellularLocation>
</comment>
<dbReference type="eggNOG" id="COG2911">
    <property type="taxonomic scope" value="Bacteria"/>
</dbReference>
<feature type="domain" description="Translocation and assembly module TamB C-terminal" evidence="6">
    <location>
        <begin position="1094"/>
        <end position="1486"/>
    </location>
</feature>
<protein>
    <recommendedName>
        <fullName evidence="6">Translocation and assembly module TamB C-terminal domain-containing protein</fullName>
    </recommendedName>
</protein>
<dbReference type="GO" id="GO:0009306">
    <property type="term" value="P:protein secretion"/>
    <property type="evidence" value="ECO:0007669"/>
    <property type="project" value="InterPro"/>
</dbReference>
<reference evidence="7 8" key="1">
    <citation type="submission" date="2017-02" db="EMBL/GenBank/DDBJ databases">
        <authorList>
            <person name="Peterson S.W."/>
        </authorList>
    </citation>
    <scope>NUCLEOTIDE SEQUENCE [LARGE SCALE GENOMIC DNA]</scope>
    <source>
        <strain evidence="7 8">ATCC 43324</strain>
    </source>
</reference>
<dbReference type="STRING" id="28136.SAMN02745202_00867"/>
<name>A0A1T4MVV8_9BACT</name>
<evidence type="ECO:0000256" key="3">
    <source>
        <dbReference type="ARBA" id="ARBA00022989"/>
    </source>
</evidence>